<name>A0A3M2SB93_9HYPO</name>
<dbReference type="AlphaFoldDB" id="A0A3M2SB93"/>
<proteinExistence type="predicted"/>
<dbReference type="Proteomes" id="UP000277212">
    <property type="component" value="Unassembled WGS sequence"/>
</dbReference>
<sequence length="144" mass="16333">MVSEQVAGRKSLASTVEEVTITYNMILALALDRGHTDGWPRMSQLRTYQKEFLDWVETSGAALESSLPGSLSYQYYDRPDIYSKFTEGTMDLCEALKRIVDLYRGTAENPDRLKDLLALMDQCSKTVTTLRELTERGKSPPWEA</sequence>
<organism evidence="1 2">
    <name type="scientific">Fusarium kuroshium</name>
    <dbReference type="NCBI Taxonomy" id="2010991"/>
    <lineage>
        <taxon>Eukaryota</taxon>
        <taxon>Fungi</taxon>
        <taxon>Dikarya</taxon>
        <taxon>Ascomycota</taxon>
        <taxon>Pezizomycotina</taxon>
        <taxon>Sordariomycetes</taxon>
        <taxon>Hypocreomycetidae</taxon>
        <taxon>Hypocreales</taxon>
        <taxon>Nectriaceae</taxon>
        <taxon>Fusarium</taxon>
        <taxon>Fusarium solani species complex</taxon>
    </lineage>
</organism>
<comment type="caution">
    <text evidence="1">The sequence shown here is derived from an EMBL/GenBank/DDBJ whole genome shotgun (WGS) entry which is preliminary data.</text>
</comment>
<evidence type="ECO:0000313" key="1">
    <source>
        <dbReference type="EMBL" id="RMJ14522.1"/>
    </source>
</evidence>
<accession>A0A3M2SB93</accession>
<gene>
    <name evidence="1" type="ORF">CDV36_005819</name>
</gene>
<evidence type="ECO:0000313" key="2">
    <source>
        <dbReference type="Proteomes" id="UP000277212"/>
    </source>
</evidence>
<keyword evidence="2" id="KW-1185">Reference proteome</keyword>
<dbReference type="OrthoDB" id="4980495at2759"/>
<protein>
    <submittedName>
        <fullName evidence="1">Uncharacterized protein</fullName>
    </submittedName>
</protein>
<reference evidence="1 2" key="1">
    <citation type="submission" date="2017-06" db="EMBL/GenBank/DDBJ databases">
        <title>Comparative genomic analysis of Ambrosia Fusariam Clade fungi.</title>
        <authorList>
            <person name="Stajich J.E."/>
            <person name="Carrillo J."/>
            <person name="Kijimoto T."/>
            <person name="Eskalen A."/>
            <person name="O'Donnell K."/>
            <person name="Kasson M."/>
        </authorList>
    </citation>
    <scope>NUCLEOTIDE SEQUENCE [LARGE SCALE GENOMIC DNA]</scope>
    <source>
        <strain evidence="1">UCR3666</strain>
    </source>
</reference>
<dbReference type="EMBL" id="NKUJ01000083">
    <property type="protein sequence ID" value="RMJ14522.1"/>
    <property type="molecule type" value="Genomic_DNA"/>
</dbReference>